<protein>
    <submittedName>
        <fullName evidence="1">Uncharacterized protein</fullName>
    </submittedName>
</protein>
<evidence type="ECO:0000313" key="1">
    <source>
        <dbReference type="EMBL" id="GIL64570.1"/>
    </source>
</evidence>
<accession>A0A8J4FBU8</accession>
<reference evidence="1" key="1">
    <citation type="journal article" date="2021" name="Proc. Natl. Acad. Sci. U.S.A.">
        <title>Three genomes in the algal genus Volvox reveal the fate of a haploid sex-determining region after a transition to homothallism.</title>
        <authorList>
            <person name="Yamamoto K."/>
            <person name="Hamaji T."/>
            <person name="Kawai-Toyooka H."/>
            <person name="Matsuzaki R."/>
            <person name="Takahashi F."/>
            <person name="Nishimura Y."/>
            <person name="Kawachi M."/>
            <person name="Noguchi H."/>
            <person name="Minakuchi Y."/>
            <person name="Umen J.G."/>
            <person name="Toyoda A."/>
            <person name="Nozaki H."/>
        </authorList>
    </citation>
    <scope>NUCLEOTIDE SEQUENCE</scope>
    <source>
        <strain evidence="1">NIES-3780</strain>
    </source>
</reference>
<evidence type="ECO:0000313" key="2">
    <source>
        <dbReference type="Proteomes" id="UP000747399"/>
    </source>
</evidence>
<dbReference type="AlphaFoldDB" id="A0A8J4FBU8"/>
<dbReference type="AntiFam" id="ANF00182">
    <property type="entry name" value="Shadow ORF (opposite rplL)"/>
</dbReference>
<comment type="caution">
    <text evidence="1">The sequence shown here is derived from an EMBL/GenBank/DDBJ whole genome shotgun (WGS) entry which is preliminary data.</text>
</comment>
<organism evidence="1 2">
    <name type="scientific">Volvox africanus</name>
    <dbReference type="NCBI Taxonomy" id="51714"/>
    <lineage>
        <taxon>Eukaryota</taxon>
        <taxon>Viridiplantae</taxon>
        <taxon>Chlorophyta</taxon>
        <taxon>core chlorophytes</taxon>
        <taxon>Chlorophyceae</taxon>
        <taxon>CS clade</taxon>
        <taxon>Chlamydomonadales</taxon>
        <taxon>Volvocaceae</taxon>
        <taxon>Volvox</taxon>
    </lineage>
</organism>
<dbReference type="EMBL" id="BNCO01000067">
    <property type="protein sequence ID" value="GIL64570.1"/>
    <property type="molecule type" value="Genomic_DNA"/>
</dbReference>
<proteinExistence type="predicted"/>
<gene>
    <name evidence="1" type="ORF">Vafri_18472</name>
</gene>
<keyword evidence="2" id="KW-1185">Reference proteome</keyword>
<dbReference type="Proteomes" id="UP000747399">
    <property type="component" value="Unassembled WGS sequence"/>
</dbReference>
<sequence>MPTFLSAGISSSTTSNVVFSSTAGAAAAAPAAGTAAKATGAAAEASTPNVFSISDTNSEASRRVRVFNLSTISDTAGLARTTMRLPRKGALRTALVRGRTPAIDLVCMHRAISDVERVFVKILTDLAKCSRGAYRSTLLGQSC</sequence>
<name>A0A8J4FBU8_9CHLO</name>